<dbReference type="Proteomes" id="UP000228535">
    <property type="component" value="Unassembled WGS sequence"/>
</dbReference>
<dbReference type="EMBL" id="PGFA01000001">
    <property type="protein sequence ID" value="PJJ59946.1"/>
    <property type="molecule type" value="Genomic_DNA"/>
</dbReference>
<dbReference type="InterPro" id="IPR045551">
    <property type="entry name" value="bpX3"/>
</dbReference>
<protein>
    <recommendedName>
        <fullName evidence="2">MoxR-vWA-beta-propeller ternary system domain-containing protein</fullName>
    </recommendedName>
</protein>
<organism evidence="3 4">
    <name type="scientific">Hymenobacter chitinivorans DSM 11115</name>
    <dbReference type="NCBI Taxonomy" id="1121954"/>
    <lineage>
        <taxon>Bacteria</taxon>
        <taxon>Pseudomonadati</taxon>
        <taxon>Bacteroidota</taxon>
        <taxon>Cytophagia</taxon>
        <taxon>Cytophagales</taxon>
        <taxon>Hymenobacteraceae</taxon>
        <taxon>Hymenobacter</taxon>
    </lineage>
</organism>
<dbReference type="InterPro" id="IPR011990">
    <property type="entry name" value="TPR-like_helical_dom_sf"/>
</dbReference>
<dbReference type="SUPFAM" id="SSF48452">
    <property type="entry name" value="TPR-like"/>
    <property type="match status" value="1"/>
</dbReference>
<evidence type="ECO:0000256" key="1">
    <source>
        <dbReference type="SAM" id="Phobius"/>
    </source>
</evidence>
<keyword evidence="1" id="KW-1133">Transmembrane helix</keyword>
<keyword evidence="1" id="KW-0812">Transmembrane</keyword>
<evidence type="ECO:0000313" key="3">
    <source>
        <dbReference type="EMBL" id="PJJ59946.1"/>
    </source>
</evidence>
<feature type="domain" description="MoxR-vWA-beta-propeller ternary system" evidence="2">
    <location>
        <begin position="2"/>
        <end position="170"/>
    </location>
</feature>
<name>A0A2M9BPQ6_9BACT</name>
<sequence length="967" mass="105919">MQLTLRYHEAAQRPGCAAFLRGAEPAAWLREIGRWGLEASQLQCYLVPESIRSGQVGGLFVVANGPLPADVLEPYGVVAGRLYVPVQAGLWPATTPEELGRLLLWPRQLLHPGLGLVGFEKTDELDLSTLLRTGPPRATDWGLARPGLPPKPRLQRVEVLRPSAEEVVQAIREDVGSEPLAQLLDPTETNPGPAVRLWQNLRHGLLTGALALIQALRGFLGGPVLGGVGLGVGLLLALLITVTLAYGALQAASSGAGTLVVVLLLLVGAVARFLKSGDTASSAPYRPAPRAANRPAGPGVLRRLENWLGGNIKNLEQKRQNEIERLLRLFGENMDEALKYAIPLGGPYQDRGTAAPSAHLGPRLTDFSLWNLGGGRAVDSWDIGQYSHNLRQRYEEAARREMEAGRHKKAAYIQAHLLGNYLAAAQALEQGGFHREAAALHKDHLKNLPAAARCLENGGLLLEAVEIYEELQQHEKAGDLYQQLEQPERATRHYERSVEVQLGNQDHLDAARILHDKLGNPAQARQTLLAGWADSRQAENCLKQYFTLAAAEPEPDLGAQVNFVYRQHTPAGQRVALLQVLAAVTEQHPDAELLATSREVAYEVVSAEAGAGNTAPLGLLRHFLPQDRLLAADVSRYATGRQKRLRDALPTAPAGFQLDATITWLTATSHGAQWLVVGQRDNQLYLARCNWYGNVEYYSWSNPVEPGLRVVLVADERHSTRVLLRPSRGVMLEAKVLPKNKYFAQSLTVECPIWLPDWPARVALLTSERVAVASLQDGSTVQEQVFSRAGQVLETRTYDLQEVAPSFTSVERNWPCELVESAGNYYSYWNQWLVILDEMGPFAAHELPGPVVQLARSPYAAQLQLAVATQNGLRLWEPHTPHNRKPGPETEAACAANMDLRFVAPEYVAVVDIQAAELYYLAAEGPRLVRTIESQAELLAALPTADRKQFALLEASGKVTLYSVGEE</sequence>
<feature type="transmembrane region" description="Helical" evidence="1">
    <location>
        <begin position="256"/>
        <end position="274"/>
    </location>
</feature>
<evidence type="ECO:0000313" key="4">
    <source>
        <dbReference type="Proteomes" id="UP000228535"/>
    </source>
</evidence>
<proteinExistence type="predicted"/>
<reference evidence="3 4" key="1">
    <citation type="submission" date="2017-11" db="EMBL/GenBank/DDBJ databases">
        <title>Genomic Encyclopedia of Archaeal and Bacterial Type Strains, Phase II (KMG-II): From Individual Species to Whole Genera.</title>
        <authorList>
            <person name="Goeker M."/>
        </authorList>
    </citation>
    <scope>NUCLEOTIDE SEQUENCE [LARGE SCALE GENOMIC DNA]</scope>
    <source>
        <strain evidence="3 4">DSM 11115</strain>
    </source>
</reference>
<dbReference type="OrthoDB" id="1235043at2"/>
<dbReference type="Pfam" id="PF19919">
    <property type="entry name" value="bpX3"/>
    <property type="match status" value="1"/>
</dbReference>
<dbReference type="RefSeq" id="WP_100335621.1">
    <property type="nucleotide sequence ID" value="NZ_PGFA01000001.1"/>
</dbReference>
<comment type="caution">
    <text evidence="3">The sequence shown here is derived from an EMBL/GenBank/DDBJ whole genome shotgun (WGS) entry which is preliminary data.</text>
</comment>
<evidence type="ECO:0000259" key="2">
    <source>
        <dbReference type="Pfam" id="PF19919"/>
    </source>
</evidence>
<gene>
    <name evidence="3" type="ORF">CLV45_1368</name>
</gene>
<keyword evidence="4" id="KW-1185">Reference proteome</keyword>
<keyword evidence="1" id="KW-0472">Membrane</keyword>
<dbReference type="AlphaFoldDB" id="A0A2M9BPQ6"/>
<accession>A0A2M9BPQ6</accession>
<feature type="transmembrane region" description="Helical" evidence="1">
    <location>
        <begin position="228"/>
        <end position="249"/>
    </location>
</feature>